<evidence type="ECO:0000256" key="6">
    <source>
        <dbReference type="ARBA" id="ARBA00023295"/>
    </source>
</evidence>
<organism evidence="13 14">
    <name type="scientific">Dactylosporangium matsuzakiense</name>
    <dbReference type="NCBI Taxonomy" id="53360"/>
    <lineage>
        <taxon>Bacteria</taxon>
        <taxon>Bacillati</taxon>
        <taxon>Actinomycetota</taxon>
        <taxon>Actinomycetes</taxon>
        <taxon>Micromonosporales</taxon>
        <taxon>Micromonosporaceae</taxon>
        <taxon>Dactylosporangium</taxon>
    </lineage>
</organism>
<dbReference type="Pfam" id="PF00553">
    <property type="entry name" value="CBM_2"/>
    <property type="match status" value="1"/>
</dbReference>
<dbReference type="InterPro" id="IPR001919">
    <property type="entry name" value="CBD2"/>
</dbReference>
<evidence type="ECO:0000256" key="3">
    <source>
        <dbReference type="ARBA" id="ARBA00022801"/>
    </source>
</evidence>
<keyword evidence="3 9" id="KW-0378">Hydrolase</keyword>
<dbReference type="GO" id="GO:0000272">
    <property type="term" value="P:polysaccharide catabolic process"/>
    <property type="evidence" value="ECO:0007669"/>
    <property type="project" value="UniProtKB-KW"/>
</dbReference>
<evidence type="ECO:0000313" key="13">
    <source>
        <dbReference type="EMBL" id="GLL05518.1"/>
    </source>
</evidence>
<gene>
    <name evidence="13" type="ORF">GCM10017581_072650</name>
</gene>
<evidence type="ECO:0000256" key="8">
    <source>
        <dbReference type="ARBA" id="ARBA00037278"/>
    </source>
</evidence>
<keyword evidence="6 9" id="KW-0326">Glycosidase</keyword>
<dbReference type="PANTHER" id="PTHR31736">
    <property type="match status" value="1"/>
</dbReference>
<evidence type="ECO:0000256" key="5">
    <source>
        <dbReference type="ARBA" id="ARBA00023277"/>
    </source>
</evidence>
<comment type="caution">
    <text evidence="13">The sequence shown here is derived from an EMBL/GenBank/DDBJ whole genome shotgun (WGS) entry which is preliminary data.</text>
</comment>
<feature type="signal peptide" evidence="11">
    <location>
        <begin position="1"/>
        <end position="29"/>
    </location>
</feature>
<dbReference type="PANTHER" id="PTHR31736:SF9">
    <property type="entry name" value="ENDO-XYLOGALACTURONAN HYDROLASE A-RELATED"/>
    <property type="match status" value="1"/>
</dbReference>
<proteinExistence type="inferred from homology"/>
<keyword evidence="2" id="KW-0677">Repeat</keyword>
<dbReference type="EMBL" id="BSFP01000059">
    <property type="protein sequence ID" value="GLL05518.1"/>
    <property type="molecule type" value="Genomic_DNA"/>
</dbReference>
<evidence type="ECO:0000256" key="1">
    <source>
        <dbReference type="ARBA" id="ARBA00008834"/>
    </source>
</evidence>
<dbReference type="InterPro" id="IPR012291">
    <property type="entry name" value="CBM2_carb-bd_dom_sf"/>
</dbReference>
<keyword evidence="14" id="KW-1185">Reference proteome</keyword>
<keyword evidence="4" id="KW-0325">Glycoprotein</keyword>
<evidence type="ECO:0000256" key="2">
    <source>
        <dbReference type="ARBA" id="ARBA00022737"/>
    </source>
</evidence>
<comment type="similarity">
    <text evidence="1 9">Belongs to the glycosyl hydrolase 28 family.</text>
</comment>
<dbReference type="SUPFAM" id="SSF49384">
    <property type="entry name" value="Carbohydrate-binding domain"/>
    <property type="match status" value="1"/>
</dbReference>
<evidence type="ECO:0000256" key="7">
    <source>
        <dbReference type="ARBA" id="ARBA00023326"/>
    </source>
</evidence>
<dbReference type="InterPro" id="IPR008965">
    <property type="entry name" value="CBM2/CBM3_carb-bd_dom_sf"/>
</dbReference>
<sequence>MNLQSLAKLLAVAVLAIGGAGTTALVAGAATATGRAGAAPAAGCAADPAPRGATQSPLYTVTADGTPLFVEKMTKYAPEMQVHYAHCSMSGSGSARFSVTMAQSFNAYTVSPKSRNLAVTRSGNTISFDSGPNYLIVQFDAAELLFILVDAPEPNAPQTGDANVKNLADYGVDNTGATLVTAKIQSAINAASGATRNILYVPPGRYQVGELWMKSNMTLYLAAGAVLYGSNNKADFNTGSGGVNIEGMQHASIRMLNISNAKLLGRGVIDGNGKSLRAQGLNLAVLKIEQSSNILVDGPVSRDASYWNTLVYRSDQVTIKNYKVINCRPNSGYNNTDGVDFDESTNSLLSNAFLYTGDDNMATKNEDATAGAINTRNVVHEQVVCYSNSGCAKIGTKTEGSSMDGVVFRGIDVVKAGRAMVIDAVDTAVVSNTRWENVRVEKTDSLIDLEEDRPPSWRTVQNTATIRDAYFTDITADEKKVVNLHGRSSSVNISGVHFTNFTVQGKAVSSRTDTDASWNINSYVSNLTFATAPSSPPPSSAPPSSPLPSSAPPSSPPSSSAPPSSEPPPPAGGCEVGYTMNTWNNGFTAAVHVTNRGTSAINGWTLVFTLPTGQTITGGWNATYTGSTGQISARNVSYNATLPAGGSTDLGFQATHTGNTGAPESFALNGVTCTVS</sequence>
<dbReference type="Gene3D" id="2.160.20.10">
    <property type="entry name" value="Single-stranded right-handed beta-helix, Pectin lyase-like"/>
    <property type="match status" value="1"/>
</dbReference>
<dbReference type="PROSITE" id="PS51173">
    <property type="entry name" value="CBM2"/>
    <property type="match status" value="1"/>
</dbReference>
<dbReference type="RefSeq" id="WP_261959413.1">
    <property type="nucleotide sequence ID" value="NZ_BAAAXA010000001.1"/>
</dbReference>
<feature type="chain" id="PRO_5040812724" description="CBM2 domain-containing protein" evidence="11">
    <location>
        <begin position="30"/>
        <end position="676"/>
    </location>
</feature>
<dbReference type="InterPro" id="IPR012334">
    <property type="entry name" value="Pectin_lyas_fold"/>
</dbReference>
<feature type="compositionally biased region" description="Pro residues" evidence="10">
    <location>
        <begin position="534"/>
        <end position="571"/>
    </location>
</feature>
<name>A0A9W6NQM6_9ACTN</name>
<evidence type="ECO:0000256" key="4">
    <source>
        <dbReference type="ARBA" id="ARBA00023180"/>
    </source>
</evidence>
<dbReference type="GO" id="GO:0004650">
    <property type="term" value="F:polygalacturonase activity"/>
    <property type="evidence" value="ECO:0007669"/>
    <property type="project" value="InterPro"/>
</dbReference>
<keyword evidence="11" id="KW-0732">Signal</keyword>
<keyword evidence="7" id="KW-0624">Polysaccharide degradation</keyword>
<feature type="region of interest" description="Disordered" evidence="10">
    <location>
        <begin position="531"/>
        <end position="576"/>
    </location>
</feature>
<dbReference type="Proteomes" id="UP001143480">
    <property type="component" value="Unassembled WGS sequence"/>
</dbReference>
<reference evidence="13" key="1">
    <citation type="journal article" date="2014" name="Int. J. Syst. Evol. Microbiol.">
        <title>Complete genome sequence of Corynebacterium casei LMG S-19264T (=DSM 44701T), isolated from a smear-ripened cheese.</title>
        <authorList>
            <consortium name="US DOE Joint Genome Institute (JGI-PGF)"/>
            <person name="Walter F."/>
            <person name="Albersmeier A."/>
            <person name="Kalinowski J."/>
            <person name="Ruckert C."/>
        </authorList>
    </citation>
    <scope>NUCLEOTIDE SEQUENCE</scope>
    <source>
        <strain evidence="13">VKM Ac-1321</strain>
    </source>
</reference>
<dbReference type="SMART" id="SM00637">
    <property type="entry name" value="CBD_II"/>
    <property type="match status" value="1"/>
</dbReference>
<dbReference type="Gene3D" id="2.60.40.290">
    <property type="match status" value="1"/>
</dbReference>
<protein>
    <recommendedName>
        <fullName evidence="12">CBM2 domain-containing protein</fullName>
    </recommendedName>
</protein>
<dbReference type="AlphaFoldDB" id="A0A9W6NQM6"/>
<dbReference type="InterPro" id="IPR000743">
    <property type="entry name" value="Glyco_hydro_28"/>
</dbReference>
<dbReference type="GO" id="GO:0030247">
    <property type="term" value="F:polysaccharide binding"/>
    <property type="evidence" value="ECO:0007669"/>
    <property type="project" value="UniProtKB-UniRule"/>
</dbReference>
<evidence type="ECO:0000313" key="14">
    <source>
        <dbReference type="Proteomes" id="UP001143480"/>
    </source>
</evidence>
<comment type="function">
    <text evidence="8">Pectinolytic enzyme involved in the degradation of xylogalacturonan (xga), a galacturonan backbone heavily substituted with xylose, and which is one important component of the hairy regions of pectin. Activity requires a galacturonic acid backbone substituted with xylose.</text>
</comment>
<evidence type="ECO:0000256" key="11">
    <source>
        <dbReference type="SAM" id="SignalP"/>
    </source>
</evidence>
<evidence type="ECO:0000256" key="9">
    <source>
        <dbReference type="RuleBase" id="RU361169"/>
    </source>
</evidence>
<accession>A0A9W6NQM6</accession>
<dbReference type="SUPFAM" id="SSF51126">
    <property type="entry name" value="Pectin lyase-like"/>
    <property type="match status" value="1"/>
</dbReference>
<dbReference type="InterPro" id="IPR011050">
    <property type="entry name" value="Pectin_lyase_fold/virulence"/>
</dbReference>
<evidence type="ECO:0000256" key="10">
    <source>
        <dbReference type="SAM" id="MobiDB-lite"/>
    </source>
</evidence>
<feature type="domain" description="CBM2" evidence="12">
    <location>
        <begin position="567"/>
        <end position="676"/>
    </location>
</feature>
<reference evidence="13" key="2">
    <citation type="submission" date="2023-01" db="EMBL/GenBank/DDBJ databases">
        <authorList>
            <person name="Sun Q."/>
            <person name="Evtushenko L."/>
        </authorList>
    </citation>
    <scope>NUCLEOTIDE SEQUENCE</scope>
    <source>
        <strain evidence="13">VKM Ac-1321</strain>
    </source>
</reference>
<evidence type="ECO:0000259" key="12">
    <source>
        <dbReference type="PROSITE" id="PS51173"/>
    </source>
</evidence>
<keyword evidence="5" id="KW-0119">Carbohydrate metabolism</keyword>
<dbReference type="Pfam" id="PF00295">
    <property type="entry name" value="Glyco_hydro_28"/>
    <property type="match status" value="1"/>
</dbReference>